<evidence type="ECO:0000256" key="2">
    <source>
        <dbReference type="ARBA" id="ARBA00009953"/>
    </source>
</evidence>
<accession>A0A8C4TGD9</accession>
<name>A0A8C4TGD9_ERPCA</name>
<feature type="domain" description="RPAP1 N-terminal" evidence="7">
    <location>
        <begin position="220"/>
        <end position="260"/>
    </location>
</feature>
<feature type="region of interest" description="Disordered" evidence="5">
    <location>
        <begin position="494"/>
        <end position="520"/>
    </location>
</feature>
<dbReference type="GO" id="GO:0006366">
    <property type="term" value="P:transcription by RNA polymerase II"/>
    <property type="evidence" value="ECO:0007669"/>
    <property type="project" value="InterPro"/>
</dbReference>
<feature type="compositionally biased region" description="Acidic residues" evidence="5">
    <location>
        <begin position="291"/>
        <end position="300"/>
    </location>
</feature>
<keyword evidence="10" id="KW-1185">Reference proteome</keyword>
<feature type="domain" description="RPAP1 C-terminal" evidence="6">
    <location>
        <begin position="351"/>
        <end position="416"/>
    </location>
</feature>
<feature type="region of interest" description="Disordered" evidence="5">
    <location>
        <begin position="35"/>
        <end position="94"/>
    </location>
</feature>
<dbReference type="GeneID" id="114666546"/>
<dbReference type="GeneTree" id="ENSGT00390000007594"/>
<keyword evidence="3" id="KW-0804">Transcription</keyword>
<dbReference type="InterPro" id="IPR013930">
    <property type="entry name" value="RPAP1_N"/>
</dbReference>
<dbReference type="InterPro" id="IPR013929">
    <property type="entry name" value="RPAP1_C"/>
</dbReference>
<proteinExistence type="inferred from homology"/>
<comment type="subcellular location">
    <subcellularLocation>
        <location evidence="1">Nucleus</location>
    </subcellularLocation>
</comment>
<dbReference type="RefSeq" id="XP_028677283.1">
    <property type="nucleotide sequence ID" value="XM_028821450.2"/>
</dbReference>
<dbReference type="Proteomes" id="UP000694620">
    <property type="component" value="Chromosome 16"/>
</dbReference>
<reference evidence="9" key="2">
    <citation type="submission" date="2025-08" db="UniProtKB">
        <authorList>
            <consortium name="Ensembl"/>
        </authorList>
    </citation>
    <scope>IDENTIFICATION</scope>
</reference>
<evidence type="ECO:0000256" key="3">
    <source>
        <dbReference type="ARBA" id="ARBA00023163"/>
    </source>
</evidence>
<dbReference type="CTD" id="26015"/>
<dbReference type="Pfam" id="PF08620">
    <property type="entry name" value="RPAP1_C"/>
    <property type="match status" value="1"/>
</dbReference>
<dbReference type="PANTHER" id="PTHR21483:SF18">
    <property type="entry name" value="RNA POLYMERASE II-ASSOCIATED PROTEIN 1"/>
    <property type="match status" value="1"/>
</dbReference>
<evidence type="ECO:0000259" key="7">
    <source>
        <dbReference type="Pfam" id="PF08621"/>
    </source>
</evidence>
<evidence type="ECO:0000256" key="4">
    <source>
        <dbReference type="ARBA" id="ARBA00023242"/>
    </source>
</evidence>
<evidence type="ECO:0000313" key="9">
    <source>
        <dbReference type="Ensembl" id="ENSECRP00000030236.1"/>
    </source>
</evidence>
<comment type="similarity">
    <text evidence="2">Belongs to the RPAP1 family.</text>
</comment>
<keyword evidence="4" id="KW-0539">Nucleus</keyword>
<evidence type="ECO:0000259" key="8">
    <source>
        <dbReference type="Pfam" id="PF25766"/>
    </source>
</evidence>
<dbReference type="SUPFAM" id="SSF48371">
    <property type="entry name" value="ARM repeat"/>
    <property type="match status" value="1"/>
</dbReference>
<sequence>MLPRPKPGDSEDDLLRYQEQFLASRSEPAVRIIRKVDKRKGETESSEGLNEQRNRDVVSIQGIPEEPPPLNSVPPKKSRFKTQNVQFEDEDPEERINRHDKHVTVVLSKIIERDTSAVPVTFPAFTGAAFPKACHRSEVQGQIPSPLGRKSIFAQKMMLQKAKENGLLAKEASQSAMERIPTRASDDVEMKMQIHQHPDPTSRLISGDGLGKPDSASEVKQIQWENEQRLKSMSEVEILEEQRKLISQLDPRLVAFVKSKMSSASLTNTDLEMSRPDKQRSENEEIMELETTAEMEDESSDRDLCPPITVDELPVKPKEGWVHMDKLEPEKLEWLRDLPPSRKKGTKKAMQARFDFSGSLIPPTADLPTHLGLHHHGEEPELAGYSLQELFHLSRSKVTQQRTLAFTTLARVLHKVHLGELASMVKGRIISTLLDAGLLFLLRFALDDNVEVVIAGAVRALWALLVVPNDEECLDRTFSWLHGMFTFPLLPMEESDDEEEDEVDENGKKETVEEKEARKQDHEVAQADIIKGLLKMKLLHRLRYILEVFRPGPRVVQDMLEILIRICRHSAAAASQVLDCPRLMETIISEFLPCSWTSPSMQGHRPTLERPHGLPVAGAMKLIRVLASTGRHACARLLNNYKIRARLLRFIAVEPEDLLLEACEAKKLSLEALRMWCVAAGYGQACDLYRDMYPVLIRMLQSIPELMSKETSLEPFSNLTLQRAETLLLLLTTVTQTAGSTEELKANQMGESESALPPPPPLDWSQVAGLQPFIKASLKTCLRWLTEPIHWENVHMLAAAHLVYLGSFYSQLYVQSTFCPVDTLQEIEALTSEVLLPLIGHQTVLNMIDHLRQFSALCAPTSCAASREIIHGLPGFGCSEGMNVSNLSDAKSPFPFLMGLFYVLDSITNVHKGLACKFLSVLVSPRLLDYLCSSCSALPSFSLSSAWLLRHEYHLQYLLLKLACKQMPLKAEVSQQITVYHKIAMAMLPRLLPGSEYQAHELLSTMIFNPSFIPEGRCGGPEAVDLSQLLRLGDGDQCSLSSQFTESTTGTLLREAYANLASLRGCYLTHLAHLEPSVLRSRDIYLGHTPFVCSQMLSELTGPVVPSDWAFLPLVSLYEQTAKEESSGRTVESVSVTSKEAVTHCLQWLLILETWHEDALKSVPPAAKFCRLACIFLSGSDLFRERPVQRFLWALLLALCRPTQLNALDLTVPPPGLASFHDFYSSLLVQFEAVSFGDPLFGCFLLVPLQRHYSMELKLAVFGEHIGLLRSFGVSLAQLPIPLEKFTSPPEDSLPLLRSYFRALVTGSLRLTWCPVLYAVAIAHVNAFIFSQDTKNQEIDMERKSLLRKTYFLTNEVLKNHLLLFKMPRADIKLGFEMFEKLPPIRDKRLNAVLRKENGTD</sequence>
<dbReference type="InterPro" id="IPR057989">
    <property type="entry name" value="TPR_RPAP1/MINIYO-like"/>
</dbReference>
<feature type="compositionally biased region" description="Acidic residues" evidence="5">
    <location>
        <begin position="494"/>
        <end position="504"/>
    </location>
</feature>
<feature type="region of interest" description="Disordered" evidence="5">
    <location>
        <begin position="291"/>
        <end position="310"/>
    </location>
</feature>
<evidence type="ECO:0000256" key="1">
    <source>
        <dbReference type="ARBA" id="ARBA00004123"/>
    </source>
</evidence>
<dbReference type="Ensembl" id="ENSECRT00000030879.1">
    <property type="protein sequence ID" value="ENSECRP00000030236.1"/>
    <property type="gene ID" value="ENSECRG00000020524.1"/>
</dbReference>
<dbReference type="RefSeq" id="XP_028677282.1">
    <property type="nucleotide sequence ID" value="XM_028821449.2"/>
</dbReference>
<dbReference type="InterPro" id="IPR039913">
    <property type="entry name" value="RPAP1/Rba50"/>
</dbReference>
<organism evidence="9 10">
    <name type="scientific">Erpetoichthys calabaricus</name>
    <name type="common">Rope fish</name>
    <name type="synonym">Calamoichthys calabaricus</name>
    <dbReference type="NCBI Taxonomy" id="27687"/>
    <lineage>
        <taxon>Eukaryota</taxon>
        <taxon>Metazoa</taxon>
        <taxon>Chordata</taxon>
        <taxon>Craniata</taxon>
        <taxon>Vertebrata</taxon>
        <taxon>Euteleostomi</taxon>
        <taxon>Actinopterygii</taxon>
        <taxon>Polypteriformes</taxon>
        <taxon>Polypteridae</taxon>
        <taxon>Erpetoichthys</taxon>
    </lineage>
</organism>
<reference evidence="9" key="3">
    <citation type="submission" date="2025-09" db="UniProtKB">
        <authorList>
            <consortium name="Ensembl"/>
        </authorList>
    </citation>
    <scope>IDENTIFICATION</scope>
</reference>
<dbReference type="Pfam" id="PF25766">
    <property type="entry name" value="TPR_RPAP1"/>
    <property type="match status" value="1"/>
</dbReference>
<dbReference type="OrthoDB" id="348201at2759"/>
<dbReference type="InterPro" id="IPR016024">
    <property type="entry name" value="ARM-type_fold"/>
</dbReference>
<gene>
    <name evidence="9" type="primary">rpap1</name>
</gene>
<dbReference type="Pfam" id="PF08621">
    <property type="entry name" value="RPAP1_N"/>
    <property type="match status" value="1"/>
</dbReference>
<reference evidence="9" key="1">
    <citation type="submission" date="2021-06" db="EMBL/GenBank/DDBJ databases">
        <authorList>
            <consortium name="Wellcome Sanger Institute Data Sharing"/>
        </authorList>
    </citation>
    <scope>NUCLEOTIDE SEQUENCE [LARGE SCALE GENOMIC DNA]</scope>
</reference>
<dbReference type="PANTHER" id="PTHR21483">
    <property type="entry name" value="RNA POLYMERASE II-ASSOCIATED PROTEIN 1"/>
    <property type="match status" value="1"/>
</dbReference>
<evidence type="ECO:0000259" key="6">
    <source>
        <dbReference type="Pfam" id="PF08620"/>
    </source>
</evidence>
<feature type="compositionally biased region" description="Basic and acidic residues" evidence="5">
    <location>
        <begin position="505"/>
        <end position="520"/>
    </location>
</feature>
<evidence type="ECO:0000256" key="5">
    <source>
        <dbReference type="SAM" id="MobiDB-lite"/>
    </source>
</evidence>
<feature type="domain" description="RPAP1/MINIYO-like TPR repeats" evidence="8">
    <location>
        <begin position="1111"/>
        <end position="1336"/>
    </location>
</feature>
<evidence type="ECO:0000313" key="10">
    <source>
        <dbReference type="Proteomes" id="UP000694620"/>
    </source>
</evidence>
<protein>
    <submittedName>
        <fullName evidence="9">RNA polymerase II associated protein 1</fullName>
    </submittedName>
</protein>